<comment type="caution">
    <text evidence="10">The sequence shown here is derived from an EMBL/GenBank/DDBJ whole genome shotgun (WGS) entry which is preliminary data.</text>
</comment>
<dbReference type="InterPro" id="IPR012910">
    <property type="entry name" value="Plug_dom"/>
</dbReference>
<keyword evidence="2 7" id="KW-0813">Transport</keyword>
<organism evidence="10 11">
    <name type="scientific">Hallella faecis</name>
    <dbReference type="NCBI Taxonomy" id="2841596"/>
    <lineage>
        <taxon>Bacteria</taxon>
        <taxon>Pseudomonadati</taxon>
        <taxon>Bacteroidota</taxon>
        <taxon>Bacteroidia</taxon>
        <taxon>Bacteroidales</taxon>
        <taxon>Prevotellaceae</taxon>
        <taxon>Hallella</taxon>
    </lineage>
</organism>
<keyword evidence="11" id="KW-1185">Reference proteome</keyword>
<evidence type="ECO:0000256" key="4">
    <source>
        <dbReference type="ARBA" id="ARBA00022692"/>
    </source>
</evidence>
<dbReference type="InterPro" id="IPR023996">
    <property type="entry name" value="TonB-dep_OMP_SusC/RagA"/>
</dbReference>
<dbReference type="Pfam" id="PF13715">
    <property type="entry name" value="CarbopepD_reg_2"/>
    <property type="match status" value="1"/>
</dbReference>
<evidence type="ECO:0000256" key="2">
    <source>
        <dbReference type="ARBA" id="ARBA00022448"/>
    </source>
</evidence>
<keyword evidence="5 7" id="KW-0472">Membrane</keyword>
<dbReference type="NCBIfam" id="TIGR04057">
    <property type="entry name" value="SusC_RagA_signa"/>
    <property type="match status" value="1"/>
</dbReference>
<keyword evidence="8" id="KW-0732">Signal</keyword>
<keyword evidence="3 7" id="KW-1134">Transmembrane beta strand</keyword>
<dbReference type="InterPro" id="IPR037066">
    <property type="entry name" value="Plug_dom_sf"/>
</dbReference>
<evidence type="ECO:0000256" key="1">
    <source>
        <dbReference type="ARBA" id="ARBA00004571"/>
    </source>
</evidence>
<accession>A0ABV1FQM3</accession>
<sequence length="1135" mass="127196">MKTNKIKYLLLVLFTMVSTFAMAQGTRVSGTVSDAMGPIMGANVTERDASQRIISAVVTDINGNFSMEIKNTNNKLQISYVGCKTQKLPIGSRTTFDVVLEDQNVIKEVVIKAKRKFNNGGLSIPENEVSMATQNFNMDEVEGLSFTSADEALQGQIAGLDIVANSGNLGSGTSMRLRGVTSINGSAEPLIVVDDQIFDNPDANFDFTNANEETYASLLSVNPSDIQSIDILKDAAATAVWGSRGANGVISIHTKRGSRGNTRVDYSLRVQTSWQPKGYNLLNGDDYTMMLKEMYYNPSQNPSATTNINEINYNRSWAEFENWNNNTDWVDAVQQTGISQYHYLTISGGGEKANFRISAGYDHQNGTIIEQTLDRFSTKLALDYFVSDRITFRVTFPLTYTDNHRNYDDNILGRAQKMSPNMSIYRQDAQGNDTNEFYTMLPGGANGAGSSVAGTSSYELRAIRGLGNPVAIARQAWRDEKTYRISPEFRVDYDLLGTDDSKTRLRYTGSVYMDIYSSSTPKYWPGSLVVPSSLSDQAWINSSYNCTNESDFNSLSINTKHTLTFTPHFKNEDWFATMMLRGELNTGNNNNQSVISYNNPNGIHSSTTNTRPGGMGTSNGQWRSMSALYSGHLSYKGRYAVDFSLRADGTTKFGDSKKWGYFPGLSGRWNISDEPFMKFAKSWLSMLSFRPSWGIVGNQPGSEYLQYARYAVSNNGYGQADFDNVIYLEGLQLNKLQWERTTQINLGADFGFFNGLVEGDFNYYYKKTRNLLMSNVSIPSSTGFSSLAYTNVGDMENKGWEFNVALNKFVRIGKFSMDANFNISQNFNKILEMDQSVLESINSDWDATARGTYLNRIQVGNPLGSIYGLRYKGVYQYSYEYLENMKDRNGWSGEQFRNYINNEFLASGKTAPIAIDDEGHVLMNSSGLPIRQVYNFNDGSSTYKFQGGDAIYEDVNHDGQINSLDIVYLGNSNPKWQGGFGFKFNYGDWSLKTSFTYRAGIDVVNSAKMNLERMFDAYNQSSAVNYRWRKNGDVTYIPRAMYDTGYNFLGSDRYVEDASFVRLSYVQLVYNFNKKMLQKIGLRRLQVSVSGQNLLCWSKYSGTDPEHSAGAWGIAYDNSQTPRSKSVTLNLNVGF</sequence>
<dbReference type="InterPro" id="IPR023997">
    <property type="entry name" value="TonB-dep_OMP_SusC/RagA_CS"/>
</dbReference>
<evidence type="ECO:0000256" key="7">
    <source>
        <dbReference type="PROSITE-ProRule" id="PRU01360"/>
    </source>
</evidence>
<feature type="chain" id="PRO_5046199520" evidence="8">
    <location>
        <begin position="24"/>
        <end position="1135"/>
    </location>
</feature>
<evidence type="ECO:0000313" key="10">
    <source>
        <dbReference type="EMBL" id="MEQ2486713.1"/>
    </source>
</evidence>
<dbReference type="EMBL" id="JBBNFP010000020">
    <property type="protein sequence ID" value="MEQ2486713.1"/>
    <property type="molecule type" value="Genomic_DNA"/>
</dbReference>
<dbReference type="InterPro" id="IPR008969">
    <property type="entry name" value="CarboxyPept-like_regulatory"/>
</dbReference>
<comment type="subcellular location">
    <subcellularLocation>
        <location evidence="1 7">Cell outer membrane</location>
        <topology evidence="1 7">Multi-pass membrane protein</topology>
    </subcellularLocation>
</comment>
<dbReference type="SUPFAM" id="SSF56935">
    <property type="entry name" value="Porins"/>
    <property type="match status" value="1"/>
</dbReference>
<dbReference type="NCBIfam" id="TIGR04056">
    <property type="entry name" value="OMP_RagA_SusC"/>
    <property type="match status" value="1"/>
</dbReference>
<dbReference type="InterPro" id="IPR036942">
    <property type="entry name" value="Beta-barrel_TonB_sf"/>
</dbReference>
<keyword evidence="4 7" id="KW-0812">Transmembrane</keyword>
<proteinExistence type="inferred from homology"/>
<evidence type="ECO:0000256" key="3">
    <source>
        <dbReference type="ARBA" id="ARBA00022452"/>
    </source>
</evidence>
<comment type="similarity">
    <text evidence="7">Belongs to the TonB-dependent receptor family.</text>
</comment>
<evidence type="ECO:0000256" key="6">
    <source>
        <dbReference type="ARBA" id="ARBA00023237"/>
    </source>
</evidence>
<evidence type="ECO:0000256" key="5">
    <source>
        <dbReference type="ARBA" id="ARBA00023136"/>
    </source>
</evidence>
<dbReference type="Proteomes" id="UP001487296">
    <property type="component" value="Unassembled WGS sequence"/>
</dbReference>
<name>A0ABV1FQM3_9BACT</name>
<evidence type="ECO:0000259" key="9">
    <source>
        <dbReference type="Pfam" id="PF07715"/>
    </source>
</evidence>
<feature type="signal peptide" evidence="8">
    <location>
        <begin position="1"/>
        <end position="23"/>
    </location>
</feature>
<dbReference type="PROSITE" id="PS52016">
    <property type="entry name" value="TONB_DEPENDENT_REC_3"/>
    <property type="match status" value="1"/>
</dbReference>
<dbReference type="InterPro" id="IPR039426">
    <property type="entry name" value="TonB-dep_rcpt-like"/>
</dbReference>
<evidence type="ECO:0000313" key="11">
    <source>
        <dbReference type="Proteomes" id="UP001487296"/>
    </source>
</evidence>
<protein>
    <submittedName>
        <fullName evidence="10">SusC/RagA family TonB-linked outer membrane protein</fullName>
    </submittedName>
</protein>
<reference evidence="10 11" key="1">
    <citation type="submission" date="2024-04" db="EMBL/GenBank/DDBJ databases">
        <title>Human intestinal bacterial collection.</title>
        <authorList>
            <person name="Pauvert C."/>
            <person name="Hitch T.C.A."/>
            <person name="Clavel T."/>
        </authorList>
    </citation>
    <scope>NUCLEOTIDE SEQUENCE [LARGE SCALE GENOMIC DNA]</scope>
    <source>
        <strain evidence="10 11">CLA-AA-H145</strain>
    </source>
</reference>
<feature type="domain" description="TonB-dependent receptor plug" evidence="9">
    <location>
        <begin position="127"/>
        <end position="249"/>
    </location>
</feature>
<keyword evidence="6 7" id="KW-0998">Cell outer membrane</keyword>
<dbReference type="RefSeq" id="WP_215759796.1">
    <property type="nucleotide sequence ID" value="NZ_JAHKBE010000020.1"/>
</dbReference>
<dbReference type="Pfam" id="PF07715">
    <property type="entry name" value="Plug"/>
    <property type="match status" value="1"/>
</dbReference>
<dbReference type="Gene3D" id="2.170.130.10">
    <property type="entry name" value="TonB-dependent receptor, plug domain"/>
    <property type="match status" value="1"/>
</dbReference>
<dbReference type="SUPFAM" id="SSF49464">
    <property type="entry name" value="Carboxypeptidase regulatory domain-like"/>
    <property type="match status" value="1"/>
</dbReference>
<evidence type="ECO:0000256" key="8">
    <source>
        <dbReference type="SAM" id="SignalP"/>
    </source>
</evidence>
<dbReference type="Gene3D" id="2.40.170.20">
    <property type="entry name" value="TonB-dependent receptor, beta-barrel domain"/>
    <property type="match status" value="1"/>
</dbReference>
<gene>
    <name evidence="10" type="ORF">AAAT34_06555</name>
</gene>